<protein>
    <submittedName>
        <fullName evidence="1">Uncharacterized protein</fullName>
    </submittedName>
</protein>
<comment type="caution">
    <text evidence="1">The sequence shown here is derived from an EMBL/GenBank/DDBJ whole genome shotgun (WGS) entry which is preliminary data.</text>
</comment>
<proteinExistence type="predicted"/>
<accession>A0ABQ3F1B4</accession>
<gene>
    <name evidence="1" type="ORF">GCM10010347_60480</name>
</gene>
<evidence type="ECO:0000313" key="2">
    <source>
        <dbReference type="Proteomes" id="UP000642673"/>
    </source>
</evidence>
<organism evidence="1 2">
    <name type="scientific">Streptomyces cirratus</name>
    <dbReference type="NCBI Taxonomy" id="68187"/>
    <lineage>
        <taxon>Bacteria</taxon>
        <taxon>Bacillati</taxon>
        <taxon>Actinomycetota</taxon>
        <taxon>Actinomycetes</taxon>
        <taxon>Kitasatosporales</taxon>
        <taxon>Streptomycetaceae</taxon>
        <taxon>Streptomyces</taxon>
    </lineage>
</organism>
<name>A0ABQ3F1B4_9ACTN</name>
<reference evidence="2" key="1">
    <citation type="journal article" date="2019" name="Int. J. Syst. Evol. Microbiol.">
        <title>The Global Catalogue of Microorganisms (GCM) 10K type strain sequencing project: providing services to taxonomists for standard genome sequencing and annotation.</title>
        <authorList>
            <consortium name="The Broad Institute Genomics Platform"/>
            <consortium name="The Broad Institute Genome Sequencing Center for Infectious Disease"/>
            <person name="Wu L."/>
            <person name="Ma J."/>
        </authorList>
    </citation>
    <scope>NUCLEOTIDE SEQUENCE [LARGE SCALE GENOMIC DNA]</scope>
    <source>
        <strain evidence="2">JCM 4738</strain>
    </source>
</reference>
<dbReference type="RefSeq" id="WP_229874146.1">
    <property type="nucleotide sequence ID" value="NZ_BMVP01000020.1"/>
</dbReference>
<dbReference type="Proteomes" id="UP000642673">
    <property type="component" value="Unassembled WGS sequence"/>
</dbReference>
<sequence length="102" mass="10016">MVAPVTRIPLEGGGFVLVEEPGALGEEGPVQTGLIGGAVRGLPVTPEAASAPVTAVAPAAPEQLCRAGPGQIAKSQGGCHLGVTVAWAGHDRIDRGTEATGS</sequence>
<keyword evidence="2" id="KW-1185">Reference proteome</keyword>
<evidence type="ECO:0000313" key="1">
    <source>
        <dbReference type="EMBL" id="GHB81580.1"/>
    </source>
</evidence>
<dbReference type="EMBL" id="BMVP01000020">
    <property type="protein sequence ID" value="GHB81580.1"/>
    <property type="molecule type" value="Genomic_DNA"/>
</dbReference>